<dbReference type="CDD" id="cd00009">
    <property type="entry name" value="AAA"/>
    <property type="match status" value="1"/>
</dbReference>
<accession>A0A7J3JSL9</accession>
<dbReference type="InterPro" id="IPR011703">
    <property type="entry name" value="ATPase_AAA-3"/>
</dbReference>
<comment type="caution">
    <text evidence="2">The sequence shown here is derived from an EMBL/GenBank/DDBJ whole genome shotgun (WGS) entry which is preliminary data.</text>
</comment>
<dbReference type="AlphaFoldDB" id="A0A7J3JSL9"/>
<dbReference type="SUPFAM" id="SSF52540">
    <property type="entry name" value="P-loop containing nucleoside triphosphate hydrolases"/>
    <property type="match status" value="1"/>
</dbReference>
<evidence type="ECO:0000259" key="1">
    <source>
        <dbReference type="SMART" id="SM00382"/>
    </source>
</evidence>
<dbReference type="PIRSF" id="PIRSF002849">
    <property type="entry name" value="AAA_ATPase_chaperone_MoxR_prd"/>
    <property type="match status" value="1"/>
</dbReference>
<evidence type="ECO:0000313" key="2">
    <source>
        <dbReference type="EMBL" id="HGQ18991.1"/>
    </source>
</evidence>
<protein>
    <submittedName>
        <fullName evidence="2">MoxR family ATPase</fullName>
    </submittedName>
</protein>
<dbReference type="PANTHER" id="PTHR42759">
    <property type="entry name" value="MOXR FAMILY PROTEIN"/>
    <property type="match status" value="1"/>
</dbReference>
<dbReference type="GO" id="GO:0005524">
    <property type="term" value="F:ATP binding"/>
    <property type="evidence" value="ECO:0007669"/>
    <property type="project" value="InterPro"/>
</dbReference>
<dbReference type="InterPro" id="IPR003593">
    <property type="entry name" value="AAA+_ATPase"/>
</dbReference>
<dbReference type="Pfam" id="PF17863">
    <property type="entry name" value="AAA_lid_2"/>
    <property type="match status" value="1"/>
</dbReference>
<name>A0A7J3JSL9_9CREN</name>
<gene>
    <name evidence="2" type="ORF">ENU30_08495</name>
</gene>
<dbReference type="SMART" id="SM00382">
    <property type="entry name" value="AAA"/>
    <property type="match status" value="1"/>
</dbReference>
<organism evidence="2">
    <name type="scientific">Ignisphaera aggregans</name>
    <dbReference type="NCBI Taxonomy" id="334771"/>
    <lineage>
        <taxon>Archaea</taxon>
        <taxon>Thermoproteota</taxon>
        <taxon>Thermoprotei</taxon>
        <taxon>Desulfurococcales</taxon>
        <taxon>Desulfurococcaceae</taxon>
        <taxon>Ignisphaera</taxon>
    </lineage>
</organism>
<reference evidence="2" key="1">
    <citation type="journal article" date="2020" name="mSystems">
        <title>Genome- and Community-Level Interaction Insights into Carbon Utilization and Element Cycling Functions of Hydrothermarchaeota in Hydrothermal Sediment.</title>
        <authorList>
            <person name="Zhou Z."/>
            <person name="Liu Y."/>
            <person name="Xu W."/>
            <person name="Pan J."/>
            <person name="Luo Z.H."/>
            <person name="Li M."/>
        </authorList>
    </citation>
    <scope>NUCLEOTIDE SEQUENCE [LARGE SCALE GENOMIC DNA]</scope>
    <source>
        <strain evidence="2">SpSt-657</strain>
    </source>
</reference>
<dbReference type="InterPro" id="IPR027417">
    <property type="entry name" value="P-loop_NTPase"/>
</dbReference>
<dbReference type="Gene3D" id="3.40.50.300">
    <property type="entry name" value="P-loop containing nucleotide triphosphate hydrolases"/>
    <property type="match status" value="1"/>
</dbReference>
<feature type="domain" description="AAA+ ATPase" evidence="1">
    <location>
        <begin position="37"/>
        <end position="178"/>
    </location>
</feature>
<proteinExistence type="predicted"/>
<sequence>MIMTVFYRILSRVVEESTRVLVNREEHVKLILFTVVADGHALIEGVPGIAKTLTAKVIAKLLNLKFSRIQCTLDLLPSDVVGTKIYNQKSGEFEVRIGPIYANIILVDEINRATPRAQAALLEAMQEKQITIEGETIRLPKPFSVLATQNPIELEGTFPLPEAQLDRFYIKIYMNTLDGDSLIRLLRKSYKLLEREYEMLRPVVTVDEIFKASEEIDNVYVDDDILKYISRIVEYSHKHPAVRLGASPRGALMLLTLSKEFALSEDRRYVIPDDVKMAAIPALSHRIFLKPEYLAEGYSGARVVNEIISHIEIPKP</sequence>
<dbReference type="InterPro" id="IPR041628">
    <property type="entry name" value="ChlI/MoxR_AAA_lid"/>
</dbReference>
<dbReference type="GO" id="GO:0016887">
    <property type="term" value="F:ATP hydrolysis activity"/>
    <property type="evidence" value="ECO:0007669"/>
    <property type="project" value="InterPro"/>
</dbReference>
<dbReference type="Gene3D" id="1.10.8.80">
    <property type="entry name" value="Magnesium chelatase subunit I, C-Terminal domain"/>
    <property type="match status" value="1"/>
</dbReference>
<dbReference type="InterPro" id="IPR050764">
    <property type="entry name" value="CbbQ/NirQ/NorQ/GpvN"/>
</dbReference>
<dbReference type="PANTHER" id="PTHR42759:SF5">
    <property type="entry name" value="METHANOL DEHYDROGENASE REGULATOR"/>
    <property type="match status" value="1"/>
</dbReference>
<dbReference type="EMBL" id="DTBZ01000156">
    <property type="protein sequence ID" value="HGQ18991.1"/>
    <property type="molecule type" value="Genomic_DNA"/>
</dbReference>
<dbReference type="Pfam" id="PF07726">
    <property type="entry name" value="AAA_3"/>
    <property type="match status" value="1"/>
</dbReference>